<dbReference type="AlphaFoldDB" id="A0A8J5WH40"/>
<proteinExistence type="predicted"/>
<protein>
    <submittedName>
        <fullName evidence="2">Uncharacterized protein</fullName>
    </submittedName>
</protein>
<feature type="region of interest" description="Disordered" evidence="1">
    <location>
        <begin position="1"/>
        <end position="20"/>
    </location>
</feature>
<dbReference type="Proteomes" id="UP000729402">
    <property type="component" value="Unassembled WGS sequence"/>
</dbReference>
<dbReference type="EMBL" id="JAAALK010000082">
    <property type="protein sequence ID" value="KAG8088672.1"/>
    <property type="molecule type" value="Genomic_DNA"/>
</dbReference>
<comment type="caution">
    <text evidence="2">The sequence shown here is derived from an EMBL/GenBank/DDBJ whole genome shotgun (WGS) entry which is preliminary data.</text>
</comment>
<feature type="compositionally biased region" description="Polar residues" evidence="1">
    <location>
        <begin position="70"/>
        <end position="82"/>
    </location>
</feature>
<sequence length="174" mass="18240">MLTLAQYNSSSPRSSPGVKDCIDVSPEEANISGIQEAGMKEFAKERNQYDEDSGNACPTSEVLDDKADQYDSTLPQPSTLDKATSCLEDMPKVQSTPDLVRSACSEEAAPLAMSHTPTETTMQGIHATGGRINQHEHGGAGAGNHGHRAGLLADAATASIAITSLGSRRRVEGG</sequence>
<name>A0A8J5WH40_ZIZPA</name>
<dbReference type="OrthoDB" id="770239at2759"/>
<evidence type="ECO:0000313" key="3">
    <source>
        <dbReference type="Proteomes" id="UP000729402"/>
    </source>
</evidence>
<organism evidence="2 3">
    <name type="scientific">Zizania palustris</name>
    <name type="common">Northern wild rice</name>
    <dbReference type="NCBI Taxonomy" id="103762"/>
    <lineage>
        <taxon>Eukaryota</taxon>
        <taxon>Viridiplantae</taxon>
        <taxon>Streptophyta</taxon>
        <taxon>Embryophyta</taxon>
        <taxon>Tracheophyta</taxon>
        <taxon>Spermatophyta</taxon>
        <taxon>Magnoliopsida</taxon>
        <taxon>Liliopsida</taxon>
        <taxon>Poales</taxon>
        <taxon>Poaceae</taxon>
        <taxon>BOP clade</taxon>
        <taxon>Oryzoideae</taxon>
        <taxon>Oryzeae</taxon>
        <taxon>Zizaniinae</taxon>
        <taxon>Zizania</taxon>
    </lineage>
</organism>
<evidence type="ECO:0000256" key="1">
    <source>
        <dbReference type="SAM" id="MobiDB-lite"/>
    </source>
</evidence>
<evidence type="ECO:0000313" key="2">
    <source>
        <dbReference type="EMBL" id="KAG8088672.1"/>
    </source>
</evidence>
<reference evidence="2" key="1">
    <citation type="journal article" date="2021" name="bioRxiv">
        <title>Whole Genome Assembly and Annotation of Northern Wild Rice, Zizania palustris L., Supports a Whole Genome Duplication in the Zizania Genus.</title>
        <authorList>
            <person name="Haas M."/>
            <person name="Kono T."/>
            <person name="Macchietto M."/>
            <person name="Millas R."/>
            <person name="McGilp L."/>
            <person name="Shao M."/>
            <person name="Duquette J."/>
            <person name="Hirsch C.N."/>
            <person name="Kimball J."/>
        </authorList>
    </citation>
    <scope>NUCLEOTIDE SEQUENCE</scope>
    <source>
        <tissue evidence="2">Fresh leaf tissue</tissue>
    </source>
</reference>
<feature type="compositionally biased region" description="Polar residues" evidence="1">
    <location>
        <begin position="1"/>
        <end position="14"/>
    </location>
</feature>
<gene>
    <name evidence="2" type="ORF">GUJ93_ZPchr0010g10869</name>
</gene>
<feature type="region of interest" description="Disordered" evidence="1">
    <location>
        <begin position="45"/>
        <end position="82"/>
    </location>
</feature>
<accession>A0A8J5WH40</accession>
<keyword evidence="3" id="KW-1185">Reference proteome</keyword>
<reference evidence="2" key="2">
    <citation type="submission" date="2021-02" db="EMBL/GenBank/DDBJ databases">
        <authorList>
            <person name="Kimball J.A."/>
            <person name="Haas M.W."/>
            <person name="Macchietto M."/>
            <person name="Kono T."/>
            <person name="Duquette J."/>
            <person name="Shao M."/>
        </authorList>
    </citation>
    <scope>NUCLEOTIDE SEQUENCE</scope>
    <source>
        <tissue evidence="2">Fresh leaf tissue</tissue>
    </source>
</reference>